<organism evidence="2 3">
    <name type="scientific">Agaricus bisporus var. burnettii (strain JB137-S8 / ATCC MYA-4627 / FGSC 10392)</name>
    <name type="common">White button mushroom</name>
    <dbReference type="NCBI Taxonomy" id="597362"/>
    <lineage>
        <taxon>Eukaryota</taxon>
        <taxon>Fungi</taxon>
        <taxon>Dikarya</taxon>
        <taxon>Basidiomycota</taxon>
        <taxon>Agaricomycotina</taxon>
        <taxon>Agaricomycetes</taxon>
        <taxon>Agaricomycetidae</taxon>
        <taxon>Agaricales</taxon>
        <taxon>Agaricineae</taxon>
        <taxon>Agaricaceae</taxon>
        <taxon>Agaricus</taxon>
    </lineage>
</organism>
<keyword evidence="3" id="KW-1185">Reference proteome</keyword>
<evidence type="ECO:0000313" key="3">
    <source>
        <dbReference type="Proteomes" id="UP000008493"/>
    </source>
</evidence>
<protein>
    <submittedName>
        <fullName evidence="2">Uncharacterized protein</fullName>
    </submittedName>
</protein>
<dbReference type="RefSeq" id="XP_007333810.1">
    <property type="nucleotide sequence ID" value="XM_007333748.1"/>
</dbReference>
<dbReference type="HOGENOM" id="CLU_2849148_0_0_1"/>
<name>K5WK13_AGABU</name>
<proteinExistence type="predicted"/>
<dbReference type="AlphaFoldDB" id="K5WK13"/>
<feature type="region of interest" description="Disordered" evidence="1">
    <location>
        <begin position="32"/>
        <end position="65"/>
    </location>
</feature>
<dbReference type="KEGG" id="abp:AGABI1DRAFT132138"/>
<dbReference type="GeneID" id="18827610"/>
<evidence type="ECO:0000256" key="1">
    <source>
        <dbReference type="SAM" id="MobiDB-lite"/>
    </source>
</evidence>
<evidence type="ECO:0000313" key="2">
    <source>
        <dbReference type="EMBL" id="EKM75601.1"/>
    </source>
</evidence>
<accession>K5WK13</accession>
<dbReference type="InParanoid" id="K5WK13"/>
<gene>
    <name evidence="2" type="ORF">AGABI1DRAFT_132138</name>
</gene>
<reference evidence="3" key="1">
    <citation type="journal article" date="2012" name="Proc. Natl. Acad. Sci. U.S.A.">
        <title>Genome sequence of the button mushroom Agaricus bisporus reveals mechanisms governing adaptation to a humic-rich ecological niche.</title>
        <authorList>
            <person name="Morin E."/>
            <person name="Kohler A."/>
            <person name="Baker A.R."/>
            <person name="Foulongne-Oriol M."/>
            <person name="Lombard V."/>
            <person name="Nagy L.G."/>
            <person name="Ohm R.A."/>
            <person name="Patyshakuliyeva A."/>
            <person name="Brun A."/>
            <person name="Aerts A.L."/>
            <person name="Bailey A.M."/>
            <person name="Billette C."/>
            <person name="Coutinho P.M."/>
            <person name="Deakin G."/>
            <person name="Doddapaneni H."/>
            <person name="Floudas D."/>
            <person name="Grimwood J."/>
            <person name="Hilden K."/>
            <person name="Kuees U."/>
            <person name="LaButti K.M."/>
            <person name="Lapidus A."/>
            <person name="Lindquist E.A."/>
            <person name="Lucas S.M."/>
            <person name="Murat C."/>
            <person name="Riley R.W."/>
            <person name="Salamov A.A."/>
            <person name="Schmutz J."/>
            <person name="Subramanian V."/>
            <person name="Woesten H.A.B."/>
            <person name="Xu J."/>
            <person name="Eastwood D.C."/>
            <person name="Foster G.D."/>
            <person name="Sonnenberg A.S."/>
            <person name="Cullen D."/>
            <person name="de Vries R.P."/>
            <person name="Lundell T."/>
            <person name="Hibbett D.S."/>
            <person name="Henrissat B."/>
            <person name="Burton K.S."/>
            <person name="Kerrigan R.W."/>
            <person name="Challen M.P."/>
            <person name="Grigoriev I.V."/>
            <person name="Martin F."/>
        </authorList>
    </citation>
    <scope>NUCLEOTIDE SEQUENCE [LARGE SCALE GENOMIC DNA]</scope>
    <source>
        <strain evidence="3">JB137-S8 / ATCC MYA-4627 / FGSC 10392</strain>
    </source>
</reference>
<dbReference type="EMBL" id="JH971411">
    <property type="protein sequence ID" value="EKM75601.1"/>
    <property type="molecule type" value="Genomic_DNA"/>
</dbReference>
<sequence length="65" mass="7686">MRYLLILVTHHPYKLYGLKPMIPHMPPQVKAFEKHEEEESTQDLLAGMQQQQQPGVSTTRRERSR</sequence>
<dbReference type="Proteomes" id="UP000008493">
    <property type="component" value="Unassembled WGS sequence"/>
</dbReference>